<organism evidence="1 2">
    <name type="scientific">Melastoma candidum</name>
    <dbReference type="NCBI Taxonomy" id="119954"/>
    <lineage>
        <taxon>Eukaryota</taxon>
        <taxon>Viridiplantae</taxon>
        <taxon>Streptophyta</taxon>
        <taxon>Embryophyta</taxon>
        <taxon>Tracheophyta</taxon>
        <taxon>Spermatophyta</taxon>
        <taxon>Magnoliopsida</taxon>
        <taxon>eudicotyledons</taxon>
        <taxon>Gunneridae</taxon>
        <taxon>Pentapetalae</taxon>
        <taxon>rosids</taxon>
        <taxon>malvids</taxon>
        <taxon>Myrtales</taxon>
        <taxon>Melastomataceae</taxon>
        <taxon>Melastomatoideae</taxon>
        <taxon>Melastomateae</taxon>
        <taxon>Melastoma</taxon>
    </lineage>
</organism>
<evidence type="ECO:0000313" key="2">
    <source>
        <dbReference type="Proteomes" id="UP001057402"/>
    </source>
</evidence>
<reference evidence="2" key="1">
    <citation type="journal article" date="2023" name="Front. Plant Sci.">
        <title>Chromosomal-level genome assembly of Melastoma candidum provides insights into trichome evolution.</title>
        <authorList>
            <person name="Zhong Y."/>
            <person name="Wu W."/>
            <person name="Sun C."/>
            <person name="Zou P."/>
            <person name="Liu Y."/>
            <person name="Dai S."/>
            <person name="Zhou R."/>
        </authorList>
    </citation>
    <scope>NUCLEOTIDE SEQUENCE [LARGE SCALE GENOMIC DNA]</scope>
</reference>
<name>A0ACB9S483_9MYRT</name>
<keyword evidence="2" id="KW-1185">Reference proteome</keyword>
<dbReference type="EMBL" id="CM042881">
    <property type="protein sequence ID" value="KAI4386098.1"/>
    <property type="molecule type" value="Genomic_DNA"/>
</dbReference>
<evidence type="ECO:0000313" key="1">
    <source>
        <dbReference type="EMBL" id="KAI4386098.1"/>
    </source>
</evidence>
<sequence>MYVVTAFICDFNAVDGVRGWPLRGHGGLYPVVLVPGIFDWRDGNMGTEALRRGTLQEEALGWQLHWDHQKLCWLEHLLLHNETGLDLPGACIRPVHGLVAVDYFEPGYFLWVVLIENLAKIGYGEKNMYMAAYDRRLSFQNTEGSSAEQTEEQLELVFNANGCKKEVVVPHSMGVNYFLHFLKWVKVPAPMVGRGG</sequence>
<accession>A0ACB9S483</accession>
<dbReference type="Proteomes" id="UP001057402">
    <property type="component" value="Chromosome 2"/>
</dbReference>
<proteinExistence type="predicted"/>
<comment type="caution">
    <text evidence="1">The sequence shown here is derived from an EMBL/GenBank/DDBJ whole genome shotgun (WGS) entry which is preliminary data.</text>
</comment>
<protein>
    <submittedName>
        <fullName evidence="1">Uncharacterized protein</fullName>
    </submittedName>
</protein>
<gene>
    <name evidence="1" type="ORF">MLD38_004060</name>
</gene>